<dbReference type="GO" id="GO:0005506">
    <property type="term" value="F:iron ion binding"/>
    <property type="evidence" value="ECO:0007669"/>
    <property type="project" value="InterPro"/>
</dbReference>
<evidence type="ECO:0000256" key="8">
    <source>
        <dbReference type="ARBA" id="ARBA00022989"/>
    </source>
</evidence>
<feature type="binding site" description="axial binding residue" evidence="13">
    <location>
        <position position="161"/>
    </location>
    <ligand>
        <name>heme</name>
        <dbReference type="ChEBI" id="CHEBI:30413"/>
    </ligand>
    <ligandPart>
        <name>Fe</name>
        <dbReference type="ChEBI" id="CHEBI:18248"/>
    </ligandPart>
</feature>
<evidence type="ECO:0000256" key="1">
    <source>
        <dbReference type="ARBA" id="ARBA00001971"/>
    </source>
</evidence>
<keyword evidence="11 14" id="KW-0503">Monooxygenase</keyword>
<sequence>MGGGLDTNMTTALSFFLDMLLYPDIQHKEQIEVDSVVGTDRLPEVKDIASLPFIRSIVTEVLRLHPAIPMGIPHAVTQDDSYNGMLIKKGIMVMASVWYALYSILYILGFSGGVHIHTRHMLHDPEVYPDPMDFKPERYNNDDAEMQKVINLAFGFGRRACPGIHFAFGTVYSIVLTTLATCDILPALNANGDKIIPSVKYSSGNISFPEHFPLHLKTRSSKAETLLAEVATVP</sequence>
<evidence type="ECO:0000256" key="13">
    <source>
        <dbReference type="PIRSR" id="PIRSR602401-1"/>
    </source>
</evidence>
<evidence type="ECO:0000256" key="10">
    <source>
        <dbReference type="ARBA" id="ARBA00023004"/>
    </source>
</evidence>
<dbReference type="Proteomes" id="UP000054279">
    <property type="component" value="Unassembled WGS sequence"/>
</dbReference>
<keyword evidence="5 13" id="KW-0349">Heme</keyword>
<dbReference type="GO" id="GO:0016705">
    <property type="term" value="F:oxidoreductase activity, acting on paired donors, with incorporation or reduction of molecular oxygen"/>
    <property type="evidence" value="ECO:0007669"/>
    <property type="project" value="InterPro"/>
</dbReference>
<evidence type="ECO:0000256" key="3">
    <source>
        <dbReference type="ARBA" id="ARBA00005179"/>
    </source>
</evidence>
<keyword evidence="10 13" id="KW-0408">Iron</keyword>
<dbReference type="OrthoDB" id="2789670at2759"/>
<dbReference type="Gene3D" id="1.10.630.10">
    <property type="entry name" value="Cytochrome P450"/>
    <property type="match status" value="1"/>
</dbReference>
<dbReference type="EMBL" id="KN837314">
    <property type="protein sequence ID" value="KIJ28115.1"/>
    <property type="molecule type" value="Genomic_DNA"/>
</dbReference>
<dbReference type="InterPro" id="IPR001128">
    <property type="entry name" value="Cyt_P450"/>
</dbReference>
<dbReference type="InterPro" id="IPR036396">
    <property type="entry name" value="Cyt_P450_sf"/>
</dbReference>
<protein>
    <recommendedName>
        <fullName evidence="18">Cytochrome P450</fullName>
    </recommendedName>
</protein>
<reference evidence="16 17" key="1">
    <citation type="submission" date="2014-06" db="EMBL/GenBank/DDBJ databases">
        <title>Evolutionary Origins and Diversification of the Mycorrhizal Mutualists.</title>
        <authorList>
            <consortium name="DOE Joint Genome Institute"/>
            <consortium name="Mycorrhizal Genomics Consortium"/>
            <person name="Kohler A."/>
            <person name="Kuo A."/>
            <person name="Nagy L.G."/>
            <person name="Floudas D."/>
            <person name="Copeland A."/>
            <person name="Barry K.W."/>
            <person name="Cichocki N."/>
            <person name="Veneault-Fourrey C."/>
            <person name="LaButti K."/>
            <person name="Lindquist E.A."/>
            <person name="Lipzen A."/>
            <person name="Lundell T."/>
            <person name="Morin E."/>
            <person name="Murat C."/>
            <person name="Riley R."/>
            <person name="Ohm R."/>
            <person name="Sun H."/>
            <person name="Tunlid A."/>
            <person name="Henrissat B."/>
            <person name="Grigoriev I.V."/>
            <person name="Hibbett D.S."/>
            <person name="Martin F."/>
        </authorList>
    </citation>
    <scope>NUCLEOTIDE SEQUENCE [LARGE SCALE GENOMIC DNA]</scope>
    <source>
        <strain evidence="16 17">SS14</strain>
    </source>
</reference>
<keyword evidence="7 13" id="KW-0479">Metal-binding</keyword>
<evidence type="ECO:0000256" key="11">
    <source>
        <dbReference type="ARBA" id="ARBA00023033"/>
    </source>
</evidence>
<evidence type="ECO:0000313" key="17">
    <source>
        <dbReference type="Proteomes" id="UP000054279"/>
    </source>
</evidence>
<feature type="transmembrane region" description="Helical" evidence="15">
    <location>
        <begin position="91"/>
        <end position="111"/>
    </location>
</feature>
<gene>
    <name evidence="16" type="ORF">M422DRAFT_784640</name>
</gene>
<dbReference type="PRINTS" id="PR00463">
    <property type="entry name" value="EP450I"/>
</dbReference>
<keyword evidence="12 15" id="KW-0472">Membrane</keyword>
<dbReference type="HOGENOM" id="CLU_001570_20_0_1"/>
<proteinExistence type="inferred from homology"/>
<dbReference type="AlphaFoldDB" id="A0A0C9USB9"/>
<comment type="cofactor">
    <cofactor evidence="1 13">
        <name>heme</name>
        <dbReference type="ChEBI" id="CHEBI:30413"/>
    </cofactor>
</comment>
<evidence type="ECO:0000256" key="7">
    <source>
        <dbReference type="ARBA" id="ARBA00022723"/>
    </source>
</evidence>
<dbReference type="InterPro" id="IPR050364">
    <property type="entry name" value="Cytochrome_P450_fung"/>
</dbReference>
<evidence type="ECO:0000256" key="9">
    <source>
        <dbReference type="ARBA" id="ARBA00023002"/>
    </source>
</evidence>
<dbReference type="PROSITE" id="PS00086">
    <property type="entry name" value="CYTOCHROME_P450"/>
    <property type="match status" value="1"/>
</dbReference>
<evidence type="ECO:0000313" key="16">
    <source>
        <dbReference type="EMBL" id="KIJ28115.1"/>
    </source>
</evidence>
<comment type="pathway">
    <text evidence="3">Secondary metabolite biosynthesis.</text>
</comment>
<evidence type="ECO:0008006" key="18">
    <source>
        <dbReference type="Google" id="ProtNLM"/>
    </source>
</evidence>
<evidence type="ECO:0000256" key="2">
    <source>
        <dbReference type="ARBA" id="ARBA00004370"/>
    </source>
</evidence>
<comment type="subcellular location">
    <subcellularLocation>
        <location evidence="2">Membrane</location>
    </subcellularLocation>
</comment>
<keyword evidence="9 14" id="KW-0560">Oxidoreductase</keyword>
<dbReference type="GO" id="GO:0004497">
    <property type="term" value="F:monooxygenase activity"/>
    <property type="evidence" value="ECO:0007669"/>
    <property type="project" value="UniProtKB-KW"/>
</dbReference>
<evidence type="ECO:0000256" key="4">
    <source>
        <dbReference type="ARBA" id="ARBA00010617"/>
    </source>
</evidence>
<dbReference type="InterPro" id="IPR002401">
    <property type="entry name" value="Cyt_P450_E_grp-I"/>
</dbReference>
<name>A0A0C9USB9_SPHS4</name>
<dbReference type="PANTHER" id="PTHR46300">
    <property type="entry name" value="P450, PUTATIVE (EUROFUNG)-RELATED-RELATED"/>
    <property type="match status" value="1"/>
</dbReference>
<keyword evidence="8 15" id="KW-1133">Transmembrane helix</keyword>
<dbReference type="PANTHER" id="PTHR46300:SF2">
    <property type="entry name" value="CYTOCHROME P450 MONOOXYGENASE ALNH-RELATED"/>
    <property type="match status" value="1"/>
</dbReference>
<dbReference type="GO" id="GO:0020037">
    <property type="term" value="F:heme binding"/>
    <property type="evidence" value="ECO:0007669"/>
    <property type="project" value="InterPro"/>
</dbReference>
<dbReference type="InterPro" id="IPR017972">
    <property type="entry name" value="Cyt_P450_CS"/>
</dbReference>
<organism evidence="16 17">
    <name type="scientific">Sphaerobolus stellatus (strain SS14)</name>
    <dbReference type="NCBI Taxonomy" id="990650"/>
    <lineage>
        <taxon>Eukaryota</taxon>
        <taxon>Fungi</taxon>
        <taxon>Dikarya</taxon>
        <taxon>Basidiomycota</taxon>
        <taxon>Agaricomycotina</taxon>
        <taxon>Agaricomycetes</taxon>
        <taxon>Phallomycetidae</taxon>
        <taxon>Geastrales</taxon>
        <taxon>Sphaerobolaceae</taxon>
        <taxon>Sphaerobolus</taxon>
    </lineage>
</organism>
<evidence type="ECO:0000256" key="14">
    <source>
        <dbReference type="RuleBase" id="RU000461"/>
    </source>
</evidence>
<keyword evidence="17" id="KW-1185">Reference proteome</keyword>
<dbReference type="GO" id="GO:0016020">
    <property type="term" value="C:membrane"/>
    <property type="evidence" value="ECO:0007669"/>
    <property type="project" value="UniProtKB-SubCell"/>
</dbReference>
<evidence type="ECO:0000256" key="5">
    <source>
        <dbReference type="ARBA" id="ARBA00022617"/>
    </source>
</evidence>
<dbReference type="Pfam" id="PF00067">
    <property type="entry name" value="p450"/>
    <property type="match status" value="2"/>
</dbReference>
<evidence type="ECO:0000256" key="12">
    <source>
        <dbReference type="ARBA" id="ARBA00023136"/>
    </source>
</evidence>
<dbReference type="PRINTS" id="PR00385">
    <property type="entry name" value="P450"/>
</dbReference>
<keyword evidence="6 15" id="KW-0812">Transmembrane</keyword>
<dbReference type="SUPFAM" id="SSF48264">
    <property type="entry name" value="Cytochrome P450"/>
    <property type="match status" value="1"/>
</dbReference>
<evidence type="ECO:0000256" key="15">
    <source>
        <dbReference type="SAM" id="Phobius"/>
    </source>
</evidence>
<evidence type="ECO:0000256" key="6">
    <source>
        <dbReference type="ARBA" id="ARBA00022692"/>
    </source>
</evidence>
<comment type="similarity">
    <text evidence="4 14">Belongs to the cytochrome P450 family.</text>
</comment>
<accession>A0A0C9USB9</accession>